<gene>
    <name evidence="3" type="ORF">RM446_15985</name>
</gene>
<evidence type="ECO:0008006" key="5">
    <source>
        <dbReference type="Google" id="ProtNLM"/>
    </source>
</evidence>
<feature type="signal peptide" evidence="2">
    <location>
        <begin position="1"/>
        <end position="25"/>
    </location>
</feature>
<evidence type="ECO:0000313" key="3">
    <source>
        <dbReference type="EMBL" id="MDT0303614.1"/>
    </source>
</evidence>
<protein>
    <recommendedName>
        <fullName evidence="5">ATP/GTP-binding protein</fullName>
    </recommendedName>
</protein>
<dbReference type="RefSeq" id="WP_311546106.1">
    <property type="nucleotide sequence ID" value="NZ_JAVREK010000017.1"/>
</dbReference>
<organism evidence="3 4">
    <name type="scientific">Streptomonospora wellingtoniae</name>
    <dbReference type="NCBI Taxonomy" id="3075544"/>
    <lineage>
        <taxon>Bacteria</taxon>
        <taxon>Bacillati</taxon>
        <taxon>Actinomycetota</taxon>
        <taxon>Actinomycetes</taxon>
        <taxon>Streptosporangiales</taxon>
        <taxon>Nocardiopsidaceae</taxon>
        <taxon>Streptomonospora</taxon>
    </lineage>
</organism>
<evidence type="ECO:0000256" key="1">
    <source>
        <dbReference type="SAM" id="MobiDB-lite"/>
    </source>
</evidence>
<keyword evidence="4" id="KW-1185">Reference proteome</keyword>
<feature type="region of interest" description="Disordered" evidence="1">
    <location>
        <begin position="265"/>
        <end position="284"/>
    </location>
</feature>
<feature type="chain" id="PRO_5045960753" description="ATP/GTP-binding protein" evidence="2">
    <location>
        <begin position="26"/>
        <end position="284"/>
    </location>
</feature>
<evidence type="ECO:0000313" key="4">
    <source>
        <dbReference type="Proteomes" id="UP001183226"/>
    </source>
</evidence>
<comment type="caution">
    <text evidence="3">The sequence shown here is derived from an EMBL/GenBank/DDBJ whole genome shotgun (WGS) entry which is preliminary data.</text>
</comment>
<evidence type="ECO:0000256" key="2">
    <source>
        <dbReference type="SAM" id="SignalP"/>
    </source>
</evidence>
<dbReference type="EMBL" id="JAVREK010000017">
    <property type="protein sequence ID" value="MDT0303614.1"/>
    <property type="molecule type" value="Genomic_DNA"/>
</dbReference>
<reference evidence="4" key="1">
    <citation type="submission" date="2023-07" db="EMBL/GenBank/DDBJ databases">
        <title>30 novel species of actinomycetes from the DSMZ collection.</title>
        <authorList>
            <person name="Nouioui I."/>
        </authorList>
    </citation>
    <scope>NUCLEOTIDE SEQUENCE [LARGE SCALE GENOMIC DNA]</scope>
    <source>
        <strain evidence="4">DSM 45055</strain>
    </source>
</reference>
<name>A0ABU2KWF0_9ACTN</name>
<feature type="region of interest" description="Disordered" evidence="1">
    <location>
        <begin position="60"/>
        <end position="81"/>
    </location>
</feature>
<accession>A0ABU2KWF0</accession>
<keyword evidence="2" id="KW-0732">Signal</keyword>
<proteinExistence type="predicted"/>
<dbReference type="Proteomes" id="UP001183226">
    <property type="component" value="Unassembled WGS sequence"/>
</dbReference>
<sequence length="284" mass="29582">MLRQAGSASLAAAVLVLAASSAARADTPATGDSFLGQIECGSEGGAGCDILLKYLQHDAASSGDDGPAPAQGDAGSQTADQWDSVDWGAVDWDAVDWDSVDWDAIDWESIDYSGGEDAPADPVALIVESMDSFELPRPAISSSPAADDLILVKTPVWLWVDEQEWQPATAEADVPDLGLTLTATPRSTRWTTGDGTEFNCDGPGTPFDPAVHAPDAASPDCGHVYTRSSASQDSGTYTVAAEISWDIEWELSNGESGRLDAVTTRSETELAVEESQGLVTGSGA</sequence>